<proteinExistence type="predicted"/>
<accession>A0A5B7I5H6</accession>
<evidence type="ECO:0000313" key="2">
    <source>
        <dbReference type="Proteomes" id="UP000324222"/>
    </source>
</evidence>
<gene>
    <name evidence="1" type="ORF">E2C01_074366</name>
</gene>
<dbReference type="Proteomes" id="UP000324222">
    <property type="component" value="Unassembled WGS sequence"/>
</dbReference>
<comment type="caution">
    <text evidence="1">The sequence shown here is derived from an EMBL/GenBank/DDBJ whole genome shotgun (WGS) entry which is preliminary data.</text>
</comment>
<name>A0A5B7I5H6_PORTR</name>
<evidence type="ECO:0000313" key="1">
    <source>
        <dbReference type="EMBL" id="MPC79820.1"/>
    </source>
</evidence>
<sequence>MVGQQLQTKEESHGRPLAHEVLEEHLIHVPRPKQPEEAAWYHVADKGTHCCAGWCPLKGREVLMVLMLLMLLGPVEVRLFCSV</sequence>
<protein>
    <submittedName>
        <fullName evidence="1">Uncharacterized protein</fullName>
    </submittedName>
</protein>
<organism evidence="1 2">
    <name type="scientific">Portunus trituberculatus</name>
    <name type="common">Swimming crab</name>
    <name type="synonym">Neptunus trituberculatus</name>
    <dbReference type="NCBI Taxonomy" id="210409"/>
    <lineage>
        <taxon>Eukaryota</taxon>
        <taxon>Metazoa</taxon>
        <taxon>Ecdysozoa</taxon>
        <taxon>Arthropoda</taxon>
        <taxon>Crustacea</taxon>
        <taxon>Multicrustacea</taxon>
        <taxon>Malacostraca</taxon>
        <taxon>Eumalacostraca</taxon>
        <taxon>Eucarida</taxon>
        <taxon>Decapoda</taxon>
        <taxon>Pleocyemata</taxon>
        <taxon>Brachyura</taxon>
        <taxon>Eubrachyura</taxon>
        <taxon>Portunoidea</taxon>
        <taxon>Portunidae</taxon>
        <taxon>Portuninae</taxon>
        <taxon>Portunus</taxon>
    </lineage>
</organism>
<reference evidence="1 2" key="1">
    <citation type="submission" date="2019-05" db="EMBL/GenBank/DDBJ databases">
        <title>Another draft genome of Portunus trituberculatus and its Hox gene families provides insights of decapod evolution.</title>
        <authorList>
            <person name="Jeong J.-H."/>
            <person name="Song I."/>
            <person name="Kim S."/>
            <person name="Choi T."/>
            <person name="Kim D."/>
            <person name="Ryu S."/>
            <person name="Kim W."/>
        </authorList>
    </citation>
    <scope>NUCLEOTIDE SEQUENCE [LARGE SCALE GENOMIC DNA]</scope>
    <source>
        <tissue evidence="1">Muscle</tissue>
    </source>
</reference>
<keyword evidence="2" id="KW-1185">Reference proteome</keyword>
<dbReference type="AlphaFoldDB" id="A0A5B7I5H6"/>
<dbReference type="EMBL" id="VSRR010052186">
    <property type="protein sequence ID" value="MPC79820.1"/>
    <property type="molecule type" value="Genomic_DNA"/>
</dbReference>